<proteinExistence type="predicted"/>
<keyword evidence="3" id="KW-1185">Reference proteome</keyword>
<sequence>MAPTLSRTLGWCEREETPTSILAAGQDEFHLADDWNEIPDKCSAWRNSSPDRRPFTASSRWSLRLSSLSSSVIGAGAALTTRAKQLGVGESTQRAISQLRKSMIEVSSRTERSLRDAQHRFSEADIDRFDDRSEQPESEEAGDEEPDEEAQEEGKFKRLHASRLWTQWCT</sequence>
<gene>
    <name evidence="2" type="ORF">PHYPSEUDO_015416</name>
</gene>
<accession>A0A8T1VYR5</accession>
<dbReference type="AlphaFoldDB" id="A0A8T1VYR5"/>
<dbReference type="Proteomes" id="UP000694044">
    <property type="component" value="Unassembled WGS sequence"/>
</dbReference>
<feature type="region of interest" description="Disordered" evidence="1">
    <location>
        <begin position="107"/>
        <end position="158"/>
    </location>
</feature>
<organism evidence="2 3">
    <name type="scientific">Phytophthora pseudosyringae</name>
    <dbReference type="NCBI Taxonomy" id="221518"/>
    <lineage>
        <taxon>Eukaryota</taxon>
        <taxon>Sar</taxon>
        <taxon>Stramenopiles</taxon>
        <taxon>Oomycota</taxon>
        <taxon>Peronosporomycetes</taxon>
        <taxon>Peronosporales</taxon>
        <taxon>Peronosporaceae</taxon>
        <taxon>Phytophthora</taxon>
    </lineage>
</organism>
<protein>
    <submittedName>
        <fullName evidence="2">Uncharacterized protein</fullName>
    </submittedName>
</protein>
<dbReference type="EMBL" id="JAGDFM010000096">
    <property type="protein sequence ID" value="KAG7386632.1"/>
    <property type="molecule type" value="Genomic_DNA"/>
</dbReference>
<comment type="caution">
    <text evidence="2">The sequence shown here is derived from an EMBL/GenBank/DDBJ whole genome shotgun (WGS) entry which is preliminary data.</text>
</comment>
<name>A0A8T1VYR5_9STRA</name>
<evidence type="ECO:0000256" key="1">
    <source>
        <dbReference type="SAM" id="MobiDB-lite"/>
    </source>
</evidence>
<evidence type="ECO:0000313" key="2">
    <source>
        <dbReference type="EMBL" id="KAG7386632.1"/>
    </source>
</evidence>
<dbReference type="OrthoDB" id="112817at2759"/>
<reference evidence="2" key="1">
    <citation type="submission" date="2021-02" db="EMBL/GenBank/DDBJ databases">
        <authorList>
            <person name="Palmer J.M."/>
        </authorList>
    </citation>
    <scope>NUCLEOTIDE SEQUENCE</scope>
    <source>
        <strain evidence="2">SCRP734</strain>
    </source>
</reference>
<feature type="compositionally biased region" description="Basic and acidic residues" evidence="1">
    <location>
        <begin position="108"/>
        <end position="135"/>
    </location>
</feature>
<evidence type="ECO:0000313" key="3">
    <source>
        <dbReference type="Proteomes" id="UP000694044"/>
    </source>
</evidence>
<feature type="compositionally biased region" description="Acidic residues" evidence="1">
    <location>
        <begin position="136"/>
        <end position="151"/>
    </location>
</feature>